<dbReference type="InterPro" id="IPR015915">
    <property type="entry name" value="Kelch-typ_b-propeller"/>
</dbReference>
<sequence>MNHPLKPHKGLQLIGSCNGVVCISTISKSEVFLYNPLTNSHRKLPSNPIPVPDLTKMLLGFGYDSKNNDYKVLRIIQGRGLLGNTKNEAQVYSFNDNSWKCIKGIPYYLDYCCYYHGVLVNEALHYVVSLERRSRCLSIARFDLWSESFSLIERPNYDDNYKVQAEAMKYFLPIEDATTGMSFMPQMSLLCVDLTDKEKKKARERANYALDDSLGNLTFKINRLALYKTDTEDKSLKSWLFKISCLACCLLLLLEESLYRMLTD</sequence>
<feature type="domain" description="F-box associated beta-propeller type 3" evidence="1">
    <location>
        <begin position="10"/>
        <end position="160"/>
    </location>
</feature>
<reference evidence="2" key="1">
    <citation type="journal article" date="2017" name="Nature">
        <title>The genome of Chenopodium quinoa.</title>
        <authorList>
            <person name="Jarvis D.E."/>
            <person name="Ho Y.S."/>
            <person name="Lightfoot D.J."/>
            <person name="Schmoeckel S.M."/>
            <person name="Li B."/>
            <person name="Borm T.J.A."/>
            <person name="Ohyanagi H."/>
            <person name="Mineta K."/>
            <person name="Michell C.T."/>
            <person name="Saber N."/>
            <person name="Kharbatia N.M."/>
            <person name="Rupper R.R."/>
            <person name="Sharp A.R."/>
            <person name="Dally N."/>
            <person name="Boughton B.A."/>
            <person name="Woo Y.H."/>
            <person name="Gao G."/>
            <person name="Schijlen E.G.W.M."/>
            <person name="Guo X."/>
            <person name="Momin A.A."/>
            <person name="Negrao S."/>
            <person name="Al-Babili S."/>
            <person name="Gehring C."/>
            <person name="Roessner U."/>
            <person name="Jung C."/>
            <person name="Murphy K."/>
            <person name="Arold S.T."/>
            <person name="Gojobori T."/>
            <person name="van der Linden C.G."/>
            <person name="van Loo E.N."/>
            <person name="Jellen E.N."/>
            <person name="Maughan P.J."/>
            <person name="Tester M."/>
        </authorList>
    </citation>
    <scope>NUCLEOTIDE SEQUENCE [LARGE SCALE GENOMIC DNA]</scope>
    <source>
        <strain evidence="2">cv. PI 614886</strain>
    </source>
</reference>
<dbReference type="InterPro" id="IPR009097">
    <property type="entry name" value="Cyclic_Pdiesterase"/>
</dbReference>
<dbReference type="InterPro" id="IPR050796">
    <property type="entry name" value="SCF_F-box_component"/>
</dbReference>
<reference evidence="2" key="2">
    <citation type="submission" date="2021-03" db="UniProtKB">
        <authorList>
            <consortium name="EnsemblPlants"/>
        </authorList>
    </citation>
    <scope>IDENTIFICATION</scope>
</reference>
<dbReference type="Pfam" id="PF08268">
    <property type="entry name" value="FBA_3"/>
    <property type="match status" value="1"/>
</dbReference>
<dbReference type="InterPro" id="IPR013187">
    <property type="entry name" value="F-box-assoc_dom_typ3"/>
</dbReference>
<dbReference type="SUPFAM" id="SSF117281">
    <property type="entry name" value="Kelch motif"/>
    <property type="match status" value="1"/>
</dbReference>
<dbReference type="SUPFAM" id="SSF55144">
    <property type="entry name" value="LigT-like"/>
    <property type="match status" value="1"/>
</dbReference>
<dbReference type="PANTHER" id="PTHR31672">
    <property type="entry name" value="BNACNNG10540D PROTEIN"/>
    <property type="match status" value="1"/>
</dbReference>
<dbReference type="PANTHER" id="PTHR31672:SF13">
    <property type="entry name" value="F-BOX PROTEIN CPR30-LIKE"/>
    <property type="match status" value="1"/>
</dbReference>
<evidence type="ECO:0000259" key="1">
    <source>
        <dbReference type="Pfam" id="PF08268"/>
    </source>
</evidence>
<protein>
    <recommendedName>
        <fullName evidence="1">F-box associated beta-propeller type 3 domain-containing protein</fullName>
    </recommendedName>
</protein>
<keyword evidence="3" id="KW-1185">Reference proteome</keyword>
<dbReference type="AlphaFoldDB" id="A0A803MDW3"/>
<accession>A0A803MDW3</accession>
<dbReference type="InterPro" id="IPR017451">
    <property type="entry name" value="F-box-assoc_interact_dom"/>
</dbReference>
<dbReference type="Gene3D" id="3.90.1140.10">
    <property type="entry name" value="Cyclic phosphodiesterase"/>
    <property type="match status" value="1"/>
</dbReference>
<dbReference type="NCBIfam" id="TIGR01640">
    <property type="entry name" value="F_box_assoc_1"/>
    <property type="match status" value="1"/>
</dbReference>
<proteinExistence type="predicted"/>
<evidence type="ECO:0000313" key="3">
    <source>
        <dbReference type="Proteomes" id="UP000596660"/>
    </source>
</evidence>
<name>A0A803MDW3_CHEQI</name>
<organism evidence="2 3">
    <name type="scientific">Chenopodium quinoa</name>
    <name type="common">Quinoa</name>
    <dbReference type="NCBI Taxonomy" id="63459"/>
    <lineage>
        <taxon>Eukaryota</taxon>
        <taxon>Viridiplantae</taxon>
        <taxon>Streptophyta</taxon>
        <taxon>Embryophyta</taxon>
        <taxon>Tracheophyta</taxon>
        <taxon>Spermatophyta</taxon>
        <taxon>Magnoliopsida</taxon>
        <taxon>eudicotyledons</taxon>
        <taxon>Gunneridae</taxon>
        <taxon>Pentapetalae</taxon>
        <taxon>Caryophyllales</taxon>
        <taxon>Chenopodiaceae</taxon>
        <taxon>Chenopodioideae</taxon>
        <taxon>Atripliceae</taxon>
        <taxon>Chenopodium</taxon>
    </lineage>
</organism>
<dbReference type="Proteomes" id="UP000596660">
    <property type="component" value="Unplaced"/>
</dbReference>
<dbReference type="Gramene" id="AUR62027656-RA">
    <property type="protein sequence ID" value="AUR62027656-RA:cds"/>
    <property type="gene ID" value="AUR62027656"/>
</dbReference>
<evidence type="ECO:0000313" key="2">
    <source>
        <dbReference type="EnsemblPlants" id="AUR62027656-RA:cds"/>
    </source>
</evidence>
<dbReference type="EnsemblPlants" id="AUR62027656-RA">
    <property type="protein sequence ID" value="AUR62027656-RA:cds"/>
    <property type="gene ID" value="AUR62027656"/>
</dbReference>